<keyword evidence="4" id="KW-0175">Coiled coil</keyword>
<accession>A0A385DH50</accession>
<dbReference type="PROSITE" id="PS51898">
    <property type="entry name" value="TYR_RECOMBINASE"/>
    <property type="match status" value="1"/>
</dbReference>
<feature type="domain" description="Core-binding (CB)" evidence="7">
    <location>
        <begin position="58"/>
        <end position="153"/>
    </location>
</feature>
<protein>
    <submittedName>
        <fullName evidence="8">Integrase</fullName>
    </submittedName>
</protein>
<proteinExistence type="predicted"/>
<feature type="coiled-coil region" evidence="4">
    <location>
        <begin position="159"/>
        <end position="186"/>
    </location>
</feature>
<reference evidence="8 9" key="1">
    <citation type="submission" date="2018-08" db="EMBL/GenBank/DDBJ databases">
        <authorList>
            <person name="Ferrada E.E."/>
            <person name="Latorre B.A."/>
        </authorList>
    </citation>
    <scope>NUCLEOTIDE SEQUENCE [LARGE SCALE GENOMIC DNA]</scope>
    <source>
        <strain evidence="8 9">VK-A60T</strain>
    </source>
</reference>
<dbReference type="InterPro" id="IPR011010">
    <property type="entry name" value="DNA_brk_join_enz"/>
</dbReference>
<dbReference type="Pfam" id="PF00589">
    <property type="entry name" value="Phage_integrase"/>
    <property type="match status" value="1"/>
</dbReference>
<feature type="region of interest" description="Disordered" evidence="5">
    <location>
        <begin position="32"/>
        <end position="65"/>
    </location>
</feature>
<keyword evidence="2" id="KW-0233">DNA recombination</keyword>
<evidence type="ECO:0000313" key="8">
    <source>
        <dbReference type="EMBL" id="AXQ57803.1"/>
    </source>
</evidence>
<dbReference type="AlphaFoldDB" id="A0A385DH50"/>
<dbReference type="GO" id="GO:0003677">
    <property type="term" value="F:DNA binding"/>
    <property type="evidence" value="ECO:0007669"/>
    <property type="project" value="UniProtKB-UniRule"/>
</dbReference>
<gene>
    <name evidence="8" type="ORF">D0C37_26555</name>
</gene>
<sequence>MGALGRQLAVSEADEVVVAELVDEGPALFPVPADPGRHSRPFITDADWTPEGAGAAQPDVHTDRDRHLSPETVAAIEASAAASTRRAYSTDRDAFAAWCADEGRVPVPASGETMAEWVRHLTVTPRPRTNRPAGPSTIERAMSAVASWHQEQGHSKPNMRGARAVLNAYRDQLAEEKAEAAQAKQATAALPSQIRAMLTGTDRTALAGRRNAALVLLGFATAARVSELVALDVAAAVETEHGYDVTVYRKKVRRHTTNAVLYGTDPATCPVRALRAYLTALGAAGRTDGPLFVRVDRWDRLAPPLTRHGRPIGDPAGRMTAEAAAEVTERLAAAAGLSGDWSGHSLRRGFATAARAAGHDPLEIARAGGWVDGSRVLARYMDDIDRVTRSPLVGIGL</sequence>
<dbReference type="Proteomes" id="UP000259636">
    <property type="component" value="Chromosome"/>
</dbReference>
<dbReference type="InterPro" id="IPR052925">
    <property type="entry name" value="Phage_Integrase-like_Recomb"/>
</dbReference>
<evidence type="ECO:0000256" key="5">
    <source>
        <dbReference type="SAM" id="MobiDB-lite"/>
    </source>
</evidence>
<dbReference type="SUPFAM" id="SSF56349">
    <property type="entry name" value="DNA breaking-rejoining enzymes"/>
    <property type="match status" value="1"/>
</dbReference>
<feature type="domain" description="Tyr recombinase" evidence="6">
    <location>
        <begin position="184"/>
        <end position="393"/>
    </location>
</feature>
<dbReference type="EMBL" id="CP031742">
    <property type="protein sequence ID" value="AXQ57803.1"/>
    <property type="molecule type" value="Genomic_DNA"/>
</dbReference>
<keyword evidence="1 3" id="KW-0238">DNA-binding</keyword>
<evidence type="ECO:0000256" key="3">
    <source>
        <dbReference type="PROSITE-ProRule" id="PRU01248"/>
    </source>
</evidence>
<evidence type="ECO:0000259" key="7">
    <source>
        <dbReference type="PROSITE" id="PS51900"/>
    </source>
</evidence>
<name>A0A385DH50_9ACTN</name>
<dbReference type="Gene3D" id="1.10.150.130">
    <property type="match status" value="1"/>
</dbReference>
<dbReference type="GO" id="GO:0006310">
    <property type="term" value="P:DNA recombination"/>
    <property type="evidence" value="ECO:0007669"/>
    <property type="project" value="UniProtKB-KW"/>
</dbReference>
<dbReference type="InterPro" id="IPR010998">
    <property type="entry name" value="Integrase_recombinase_N"/>
</dbReference>
<organism evidence="8 9">
    <name type="scientific">Streptomyces koyangensis</name>
    <dbReference type="NCBI Taxonomy" id="188770"/>
    <lineage>
        <taxon>Bacteria</taxon>
        <taxon>Bacillati</taxon>
        <taxon>Actinomycetota</taxon>
        <taxon>Actinomycetes</taxon>
        <taxon>Kitasatosporales</taxon>
        <taxon>Streptomycetaceae</taxon>
        <taxon>Streptomyces</taxon>
        <taxon>Streptomyces aurantiacus group</taxon>
    </lineage>
</organism>
<dbReference type="GeneID" id="300117691"/>
<dbReference type="PANTHER" id="PTHR34605">
    <property type="entry name" value="PHAGE_INTEGRASE DOMAIN-CONTAINING PROTEIN"/>
    <property type="match status" value="1"/>
</dbReference>
<dbReference type="PANTHER" id="PTHR34605:SF4">
    <property type="entry name" value="DNA ADENINE METHYLTRANSFERASE"/>
    <property type="match status" value="1"/>
</dbReference>
<dbReference type="InterPro" id="IPR002104">
    <property type="entry name" value="Integrase_catalytic"/>
</dbReference>
<dbReference type="KEGG" id="sky:D0C37_26555"/>
<dbReference type="SUPFAM" id="SSF47823">
    <property type="entry name" value="lambda integrase-like, N-terminal domain"/>
    <property type="match status" value="1"/>
</dbReference>
<evidence type="ECO:0000256" key="4">
    <source>
        <dbReference type="SAM" id="Coils"/>
    </source>
</evidence>
<dbReference type="Gene3D" id="1.10.443.10">
    <property type="entry name" value="Intergrase catalytic core"/>
    <property type="match status" value="1"/>
</dbReference>
<dbReference type="InterPro" id="IPR013762">
    <property type="entry name" value="Integrase-like_cat_sf"/>
</dbReference>
<dbReference type="RefSeq" id="WP_117350443.1">
    <property type="nucleotide sequence ID" value="NZ_CP031742.1"/>
</dbReference>
<dbReference type="InterPro" id="IPR044068">
    <property type="entry name" value="CB"/>
</dbReference>
<dbReference type="CDD" id="cd00799">
    <property type="entry name" value="INT_Cre_C"/>
    <property type="match status" value="1"/>
</dbReference>
<evidence type="ECO:0000313" key="9">
    <source>
        <dbReference type="Proteomes" id="UP000259636"/>
    </source>
</evidence>
<evidence type="ECO:0000256" key="2">
    <source>
        <dbReference type="ARBA" id="ARBA00023172"/>
    </source>
</evidence>
<evidence type="ECO:0000256" key="1">
    <source>
        <dbReference type="ARBA" id="ARBA00023125"/>
    </source>
</evidence>
<dbReference type="GO" id="GO:0015074">
    <property type="term" value="P:DNA integration"/>
    <property type="evidence" value="ECO:0007669"/>
    <property type="project" value="InterPro"/>
</dbReference>
<evidence type="ECO:0000259" key="6">
    <source>
        <dbReference type="PROSITE" id="PS51898"/>
    </source>
</evidence>
<dbReference type="PROSITE" id="PS51900">
    <property type="entry name" value="CB"/>
    <property type="match status" value="1"/>
</dbReference>